<dbReference type="PANTHER" id="PTHR43649:SF34">
    <property type="entry name" value="ABC TRANSPORTER PERIPLASMIC-BINDING PROTEIN YCJN-RELATED"/>
    <property type="match status" value="1"/>
</dbReference>
<dbReference type="InterPro" id="IPR050490">
    <property type="entry name" value="Bact_solute-bd_prot1"/>
</dbReference>
<comment type="similarity">
    <text evidence="1">Belongs to the bacterial solute-binding protein 1 family.</text>
</comment>
<evidence type="ECO:0000256" key="1">
    <source>
        <dbReference type="ARBA" id="ARBA00008520"/>
    </source>
</evidence>
<dbReference type="Gene3D" id="3.40.190.10">
    <property type="entry name" value="Periplasmic binding protein-like II"/>
    <property type="match status" value="2"/>
</dbReference>
<protein>
    <submittedName>
        <fullName evidence="5">Sugar ABC transporter substrate-binding protein</fullName>
    </submittedName>
</protein>
<feature type="signal peptide" evidence="4">
    <location>
        <begin position="1"/>
        <end position="24"/>
    </location>
</feature>
<keyword evidence="3 4" id="KW-0732">Signal</keyword>
<gene>
    <name evidence="5" type="ORF">B1H18_11430</name>
</gene>
<keyword evidence="2" id="KW-0813">Transport</keyword>
<reference evidence="5 6" key="1">
    <citation type="submission" date="2017-02" db="EMBL/GenBank/DDBJ databases">
        <title>Draft Genome Sequence of Streptomyces tsukubaensis F601, a Producer of the immunosuppressant tacrolimus FK506.</title>
        <authorList>
            <person name="Zong G."/>
            <person name="Zhong C."/>
            <person name="Fu J."/>
            <person name="Qin R."/>
            <person name="Cao G."/>
        </authorList>
    </citation>
    <scope>NUCLEOTIDE SEQUENCE [LARGE SCALE GENOMIC DNA]</scope>
    <source>
        <strain evidence="5 6">F601</strain>
    </source>
</reference>
<organism evidence="5 6">
    <name type="scientific">Streptomyces tsukubensis</name>
    <dbReference type="NCBI Taxonomy" id="83656"/>
    <lineage>
        <taxon>Bacteria</taxon>
        <taxon>Bacillati</taxon>
        <taxon>Actinomycetota</taxon>
        <taxon>Actinomycetes</taxon>
        <taxon>Kitasatosporales</taxon>
        <taxon>Streptomycetaceae</taxon>
        <taxon>Streptomyces</taxon>
    </lineage>
</organism>
<evidence type="ECO:0000256" key="3">
    <source>
        <dbReference type="ARBA" id="ARBA00022729"/>
    </source>
</evidence>
<dbReference type="Proteomes" id="UP000190539">
    <property type="component" value="Unassembled WGS sequence"/>
</dbReference>
<keyword evidence="6" id="KW-1185">Reference proteome</keyword>
<dbReference type="SUPFAM" id="SSF53850">
    <property type="entry name" value="Periplasmic binding protein-like II"/>
    <property type="match status" value="1"/>
</dbReference>
<evidence type="ECO:0000256" key="2">
    <source>
        <dbReference type="ARBA" id="ARBA00022448"/>
    </source>
</evidence>
<dbReference type="EMBL" id="MVFC01000007">
    <property type="protein sequence ID" value="OON80519.1"/>
    <property type="molecule type" value="Genomic_DNA"/>
</dbReference>
<dbReference type="PANTHER" id="PTHR43649">
    <property type="entry name" value="ARABINOSE-BINDING PROTEIN-RELATED"/>
    <property type="match status" value="1"/>
</dbReference>
<name>A0A1V4AAT6_9ACTN</name>
<dbReference type="AlphaFoldDB" id="A0A1V4AAT6"/>
<evidence type="ECO:0000313" key="6">
    <source>
        <dbReference type="Proteomes" id="UP000190539"/>
    </source>
</evidence>
<dbReference type="InterPro" id="IPR006059">
    <property type="entry name" value="SBP"/>
</dbReference>
<dbReference type="Pfam" id="PF01547">
    <property type="entry name" value="SBP_bac_1"/>
    <property type="match status" value="1"/>
</dbReference>
<proteinExistence type="inferred from homology"/>
<dbReference type="CDD" id="cd13585">
    <property type="entry name" value="PBP2_TMBP_like"/>
    <property type="match status" value="1"/>
</dbReference>
<evidence type="ECO:0000313" key="5">
    <source>
        <dbReference type="EMBL" id="OON80519.1"/>
    </source>
</evidence>
<dbReference type="PROSITE" id="PS51257">
    <property type="entry name" value="PROKAR_LIPOPROTEIN"/>
    <property type="match status" value="1"/>
</dbReference>
<evidence type="ECO:0000256" key="4">
    <source>
        <dbReference type="SAM" id="SignalP"/>
    </source>
</evidence>
<comment type="caution">
    <text evidence="5">The sequence shown here is derived from an EMBL/GenBank/DDBJ whole genome shotgun (WGS) entry which is preliminary data.</text>
</comment>
<dbReference type="STRING" id="83656.B1H18_11430"/>
<accession>A0A1V4AAT6</accession>
<feature type="chain" id="PRO_5038576984" evidence="4">
    <location>
        <begin position="25"/>
        <end position="456"/>
    </location>
</feature>
<sequence length="456" mass="49722">MRRPFSMRRIPAPATVAAALALLAAGCTSPPQEGSAGSLGTDRKPVEIRVLANDAFAKQWQDKLVPRFREEYPNIKVRVDGLPYDDQLPKTMLDLTGVKPTYDIVLADDPWIPRLAESGALLDLRKDSVGKFTDKAYDWDDFTPSDLAAGQAQGHQYAVPVRTNLMLMFYNKALYKKAGVAEPDERTTWKQYLKDAGKLDQDTDGDGKKDSWAVGTYFTKDPLTPTIWQSILNADGGQLMDSQHHVTFNNAKGVKALQTHVDLLKHAPPGASTYQFNEPLEAFRQGRTATMFMWGSVYKGTALDKASTKLAPGDVGITTMPAGSAGPSTHRGIWSAAVTKKSPHQAAAWTFLQWVTSKKGEKWAGAHLGSFPARRSTLAAPPAAWLGPVYDAIKKGDKAVQAGKMYRPRLPESDAVQQILALQTSRAMSGETSAKGALDQAEEDMSKLLAAKGYDQ</sequence>